<feature type="repeat" description="TPR" evidence="1">
    <location>
        <begin position="502"/>
        <end position="535"/>
    </location>
</feature>
<name>A0A1H6SIQ8_9FLAO</name>
<proteinExistence type="predicted"/>
<accession>A0A1H6SIQ8</accession>
<dbReference type="GO" id="GO:0016740">
    <property type="term" value="F:transferase activity"/>
    <property type="evidence" value="ECO:0007669"/>
    <property type="project" value="UniProtKB-KW"/>
</dbReference>
<dbReference type="Gene3D" id="1.25.40.10">
    <property type="entry name" value="Tetratricopeptide repeat domain"/>
    <property type="match status" value="1"/>
</dbReference>
<dbReference type="InterPro" id="IPR047803">
    <property type="entry name" value="DCD1A/B-like"/>
</dbReference>
<evidence type="ECO:0000313" key="3">
    <source>
        <dbReference type="EMBL" id="SEI63665.1"/>
    </source>
</evidence>
<dbReference type="InterPro" id="IPR019734">
    <property type="entry name" value="TPR_rpt"/>
</dbReference>
<feature type="domain" description="Peptidase C45 hydrolase" evidence="2">
    <location>
        <begin position="190"/>
        <end position="416"/>
    </location>
</feature>
<dbReference type="InterPro" id="IPR011990">
    <property type="entry name" value="TPR-like_helical_dom_sf"/>
</dbReference>
<dbReference type="AlphaFoldDB" id="A0A1H6SIQ8"/>
<evidence type="ECO:0000313" key="4">
    <source>
        <dbReference type="Proteomes" id="UP000183077"/>
    </source>
</evidence>
<organism evidence="3 4">
    <name type="scientific">Myroides marinus</name>
    <dbReference type="NCBI Taxonomy" id="703342"/>
    <lineage>
        <taxon>Bacteria</taxon>
        <taxon>Pseudomonadati</taxon>
        <taxon>Bacteroidota</taxon>
        <taxon>Flavobacteriia</taxon>
        <taxon>Flavobacteriales</taxon>
        <taxon>Flavobacteriaceae</taxon>
        <taxon>Myroides</taxon>
    </lineage>
</organism>
<dbReference type="InterPro" id="IPR047794">
    <property type="entry name" value="C45_proenzyme-like"/>
</dbReference>
<dbReference type="PANTHER" id="PTHR35190:SF2">
    <property type="entry name" value="PROTEIN DCD1B"/>
    <property type="match status" value="1"/>
</dbReference>
<evidence type="ECO:0000256" key="1">
    <source>
        <dbReference type="PROSITE-ProRule" id="PRU00339"/>
    </source>
</evidence>
<dbReference type="Gene3D" id="3.60.60.10">
    <property type="entry name" value="Penicillin V Acylase, Chain A"/>
    <property type="match status" value="1"/>
</dbReference>
<keyword evidence="1" id="KW-0802">TPR repeat</keyword>
<dbReference type="PANTHER" id="PTHR35190">
    <property type="entry name" value="PROTEIN DCD1B"/>
    <property type="match status" value="1"/>
</dbReference>
<evidence type="ECO:0000259" key="2">
    <source>
        <dbReference type="Pfam" id="PF03417"/>
    </source>
</evidence>
<dbReference type="NCBIfam" id="NF040521">
    <property type="entry name" value="C45_proenzyme"/>
    <property type="match status" value="1"/>
</dbReference>
<reference evidence="3 4" key="1">
    <citation type="submission" date="2016-10" db="EMBL/GenBank/DDBJ databases">
        <authorList>
            <person name="de Groot N.N."/>
        </authorList>
    </citation>
    <scope>NUCLEOTIDE SEQUENCE [LARGE SCALE GENOMIC DNA]</scope>
    <source>
        <strain evidence="3 4">DSM 23048</strain>
    </source>
</reference>
<dbReference type="PROSITE" id="PS50005">
    <property type="entry name" value="TPR"/>
    <property type="match status" value="1"/>
</dbReference>
<dbReference type="PROSITE" id="PS51257">
    <property type="entry name" value="PROKAR_LIPOPROTEIN"/>
    <property type="match status" value="1"/>
</dbReference>
<sequence length="552" mass="63017">MMRCWYRYIGVLVVCAVMASCGVKKGLKDVPNLTAWDTTIPQVNILSDSVRTTDKGFLSKNKQQLWELYVTGDPYQIGLNTGALTESLYQKQETVFFSKVEEFVPSGFKQKMLIKLLKYYNRDLYQYIPNEYKAEIYGLSKYATNRFDFLGPAYQRSLYLHGAHDIGHAFQDLALVGCTSLAVWGENSADGGLLIGRNFDFYVGDDFAENKIIAFIQPEKGNAFMSVTWGGMTGVVSGMNEKGLTVTLNAGKSSIPLKAKTPISVVAREILQYADNIEQAISIAKTKKVFVSESIMVGSAADRKAVLIEIAPKNFGVYEVANSSALICSNHFQSEAFQSDKRNQKQIEESHSQYRWDKVNEYVNNAEVLTPEKMVDILRDTKGLNGKDIGYGNEKALNQLLAHHGIVFQPEKRMVWVSSNPYQLGEFVAYDLNKIFKEKNAEHHLGVDSLTIAKDTFIDTKAFIDYERYRKEDHIFQKKIKEKEEVSQEYIAMYQKLNPEYWVVYYRAGLYYMQMKKYKEAKEQFNLALTKEVTTVPAEKKINKYLKKIRNK</sequence>
<dbReference type="Proteomes" id="UP000183077">
    <property type="component" value="Unassembled WGS sequence"/>
</dbReference>
<dbReference type="EMBL" id="FNYS01000002">
    <property type="protein sequence ID" value="SEI63665.1"/>
    <property type="molecule type" value="Genomic_DNA"/>
</dbReference>
<protein>
    <submittedName>
        <fullName evidence="3">Acyl-coenzyme A:6-aminopenicillanic acid acyl-transferase</fullName>
    </submittedName>
</protein>
<dbReference type="InterPro" id="IPR005079">
    <property type="entry name" value="Peptidase_C45_hydrolase"/>
</dbReference>
<dbReference type="Pfam" id="PF03417">
    <property type="entry name" value="AAT"/>
    <property type="match status" value="1"/>
</dbReference>
<dbReference type="SUPFAM" id="SSF48452">
    <property type="entry name" value="TPR-like"/>
    <property type="match status" value="1"/>
</dbReference>
<gene>
    <name evidence="3" type="ORF">SAMN04488018_102365</name>
</gene>
<keyword evidence="3" id="KW-0808">Transferase</keyword>